<evidence type="ECO:0000313" key="2">
    <source>
        <dbReference type="Proteomes" id="UP000828390"/>
    </source>
</evidence>
<reference evidence="1" key="1">
    <citation type="journal article" date="2019" name="bioRxiv">
        <title>The Genome of the Zebra Mussel, Dreissena polymorpha: A Resource for Invasive Species Research.</title>
        <authorList>
            <person name="McCartney M.A."/>
            <person name="Auch B."/>
            <person name="Kono T."/>
            <person name="Mallez S."/>
            <person name="Zhang Y."/>
            <person name="Obille A."/>
            <person name="Becker A."/>
            <person name="Abrahante J.E."/>
            <person name="Garbe J."/>
            <person name="Badalamenti J.P."/>
            <person name="Herman A."/>
            <person name="Mangelson H."/>
            <person name="Liachko I."/>
            <person name="Sullivan S."/>
            <person name="Sone E.D."/>
            <person name="Koren S."/>
            <person name="Silverstein K.A.T."/>
            <person name="Beckman K.B."/>
            <person name="Gohl D.M."/>
        </authorList>
    </citation>
    <scope>NUCLEOTIDE SEQUENCE</scope>
    <source>
        <strain evidence="1">Duluth1</strain>
        <tissue evidence="1">Whole animal</tissue>
    </source>
</reference>
<accession>A0A9D4F4Q6</accession>
<reference evidence="1" key="2">
    <citation type="submission" date="2020-11" db="EMBL/GenBank/DDBJ databases">
        <authorList>
            <person name="McCartney M.A."/>
            <person name="Auch B."/>
            <person name="Kono T."/>
            <person name="Mallez S."/>
            <person name="Becker A."/>
            <person name="Gohl D.M."/>
            <person name="Silverstein K.A.T."/>
            <person name="Koren S."/>
            <person name="Bechman K.B."/>
            <person name="Herman A."/>
            <person name="Abrahante J.E."/>
            <person name="Garbe J."/>
        </authorList>
    </citation>
    <scope>NUCLEOTIDE SEQUENCE</scope>
    <source>
        <strain evidence="1">Duluth1</strain>
        <tissue evidence="1">Whole animal</tissue>
    </source>
</reference>
<name>A0A9D4F4Q6_DREPO</name>
<organism evidence="1 2">
    <name type="scientific">Dreissena polymorpha</name>
    <name type="common">Zebra mussel</name>
    <name type="synonym">Mytilus polymorpha</name>
    <dbReference type="NCBI Taxonomy" id="45954"/>
    <lineage>
        <taxon>Eukaryota</taxon>
        <taxon>Metazoa</taxon>
        <taxon>Spiralia</taxon>
        <taxon>Lophotrochozoa</taxon>
        <taxon>Mollusca</taxon>
        <taxon>Bivalvia</taxon>
        <taxon>Autobranchia</taxon>
        <taxon>Heteroconchia</taxon>
        <taxon>Euheterodonta</taxon>
        <taxon>Imparidentia</taxon>
        <taxon>Neoheterodontei</taxon>
        <taxon>Myida</taxon>
        <taxon>Dreissenoidea</taxon>
        <taxon>Dreissenidae</taxon>
        <taxon>Dreissena</taxon>
    </lineage>
</organism>
<evidence type="ECO:0000313" key="1">
    <source>
        <dbReference type="EMBL" id="KAH3792294.1"/>
    </source>
</evidence>
<dbReference type="EMBL" id="JAIWYP010000007">
    <property type="protein sequence ID" value="KAH3792294.1"/>
    <property type="molecule type" value="Genomic_DNA"/>
</dbReference>
<proteinExistence type="predicted"/>
<gene>
    <name evidence="1" type="ORF">DPMN_145788</name>
</gene>
<dbReference type="Proteomes" id="UP000828390">
    <property type="component" value="Unassembled WGS sequence"/>
</dbReference>
<dbReference type="AlphaFoldDB" id="A0A9D4F4Q6"/>
<comment type="caution">
    <text evidence="1">The sequence shown here is derived from an EMBL/GenBank/DDBJ whole genome shotgun (WGS) entry which is preliminary data.</text>
</comment>
<protein>
    <submittedName>
        <fullName evidence="1">Uncharacterized protein</fullName>
    </submittedName>
</protein>
<keyword evidence="2" id="KW-1185">Reference proteome</keyword>
<sequence length="109" mass="12687">MRIYKCCQFSSKLKRRKQQYFVGCSNRLGDASINQDISELEELVGPERNTCSNQYMKRTHPNVLKEDARRIAAVLLLPTNKTNETTDILRRPSFVFMAACKQYDICIYT</sequence>